<evidence type="ECO:0000256" key="1">
    <source>
        <dbReference type="ARBA" id="ARBA00023235"/>
    </source>
</evidence>
<dbReference type="InterPro" id="IPR004370">
    <property type="entry name" value="4-OT-like_dom"/>
</dbReference>
<comment type="caution">
    <text evidence="3">The sequence shown here is derived from an EMBL/GenBank/DDBJ whole genome shotgun (WGS) entry which is preliminary data.</text>
</comment>
<keyword evidence="4" id="KW-1185">Reference proteome</keyword>
<organism evidence="3 4">
    <name type="scientific">Arthrobacter ginkgonis</name>
    <dbReference type="NCBI Taxonomy" id="1630594"/>
    <lineage>
        <taxon>Bacteria</taxon>
        <taxon>Bacillati</taxon>
        <taxon>Actinomycetota</taxon>
        <taxon>Actinomycetes</taxon>
        <taxon>Micrococcales</taxon>
        <taxon>Micrococcaceae</taxon>
        <taxon>Arthrobacter</taxon>
    </lineage>
</organism>
<proteinExistence type="predicted"/>
<dbReference type="Gene3D" id="3.30.429.10">
    <property type="entry name" value="Macrophage Migration Inhibitory Factor"/>
    <property type="match status" value="1"/>
</dbReference>
<dbReference type="SUPFAM" id="SSF55331">
    <property type="entry name" value="Tautomerase/MIF"/>
    <property type="match status" value="1"/>
</dbReference>
<sequence>MPFVTINMLAGRDRSMVQECLREVAKTTSQTLDVPLTSVRVVVNEVDPELWTVGTTLKSEERASAPAQQSI</sequence>
<feature type="domain" description="4-oxalocrotonate tautomerase-like" evidence="2">
    <location>
        <begin position="2"/>
        <end position="58"/>
    </location>
</feature>
<name>A0ABP7D269_9MICC</name>
<accession>A0ABP7D269</accession>
<dbReference type="RefSeq" id="WP_345153532.1">
    <property type="nucleotide sequence ID" value="NZ_BAABEO010000026.1"/>
</dbReference>
<keyword evidence="1" id="KW-0413">Isomerase</keyword>
<dbReference type="Proteomes" id="UP001500752">
    <property type="component" value="Unassembled WGS sequence"/>
</dbReference>
<protein>
    <recommendedName>
        <fullName evidence="2">4-oxalocrotonate tautomerase-like domain-containing protein</fullName>
    </recommendedName>
</protein>
<dbReference type="EMBL" id="BAABEO010000026">
    <property type="protein sequence ID" value="GAA3698486.1"/>
    <property type="molecule type" value="Genomic_DNA"/>
</dbReference>
<evidence type="ECO:0000313" key="3">
    <source>
        <dbReference type="EMBL" id="GAA3698486.1"/>
    </source>
</evidence>
<evidence type="ECO:0000313" key="4">
    <source>
        <dbReference type="Proteomes" id="UP001500752"/>
    </source>
</evidence>
<dbReference type="Pfam" id="PF01361">
    <property type="entry name" value="Tautomerase"/>
    <property type="match status" value="1"/>
</dbReference>
<reference evidence="4" key="1">
    <citation type="journal article" date="2019" name="Int. J. Syst. Evol. Microbiol.">
        <title>The Global Catalogue of Microorganisms (GCM) 10K type strain sequencing project: providing services to taxonomists for standard genome sequencing and annotation.</title>
        <authorList>
            <consortium name="The Broad Institute Genomics Platform"/>
            <consortium name="The Broad Institute Genome Sequencing Center for Infectious Disease"/>
            <person name="Wu L."/>
            <person name="Ma J."/>
        </authorList>
    </citation>
    <scope>NUCLEOTIDE SEQUENCE [LARGE SCALE GENOMIC DNA]</scope>
    <source>
        <strain evidence="4">JCM 30742</strain>
    </source>
</reference>
<dbReference type="InterPro" id="IPR014347">
    <property type="entry name" value="Tautomerase/MIF_sf"/>
</dbReference>
<gene>
    <name evidence="3" type="ORF">GCM10023081_39240</name>
</gene>
<evidence type="ECO:0000259" key="2">
    <source>
        <dbReference type="Pfam" id="PF01361"/>
    </source>
</evidence>